<proteinExistence type="predicted"/>
<dbReference type="RefSeq" id="WP_231505979.1">
    <property type="nucleotide sequence ID" value="NZ_LR734868.1"/>
</dbReference>
<dbReference type="AlphaFoldDB" id="A0A7Z9DXP1"/>
<organism evidence="1 2">
    <name type="scientific">Planktothrix serta PCC 8927</name>
    <dbReference type="NCBI Taxonomy" id="671068"/>
    <lineage>
        <taxon>Bacteria</taxon>
        <taxon>Bacillati</taxon>
        <taxon>Cyanobacteriota</taxon>
        <taxon>Cyanophyceae</taxon>
        <taxon>Oscillatoriophycideae</taxon>
        <taxon>Oscillatoriales</taxon>
        <taxon>Microcoleaceae</taxon>
        <taxon>Planktothrix</taxon>
    </lineage>
</organism>
<evidence type="ECO:0000313" key="1">
    <source>
        <dbReference type="EMBL" id="VXD17242.1"/>
    </source>
</evidence>
<reference evidence="1" key="1">
    <citation type="submission" date="2019-10" db="EMBL/GenBank/DDBJ databases">
        <authorList>
            <consortium name="Genoscope - CEA"/>
            <person name="William W."/>
        </authorList>
    </citation>
    <scope>NUCLEOTIDE SEQUENCE [LARGE SCALE GENOMIC DNA]</scope>
    <source>
        <strain evidence="1">BBR_PRJEB10992</strain>
    </source>
</reference>
<accession>A0A7Z9DXP1</accession>
<protein>
    <submittedName>
        <fullName evidence="1">Uncharacterized protein</fullName>
    </submittedName>
</protein>
<evidence type="ECO:0000313" key="2">
    <source>
        <dbReference type="Proteomes" id="UP000184550"/>
    </source>
</evidence>
<keyword evidence="2" id="KW-1185">Reference proteome</keyword>
<dbReference type="Proteomes" id="UP000184550">
    <property type="component" value="Unassembled WGS sequence"/>
</dbReference>
<sequence>MDELKKRENANFFKFMSNYTITLPEETYKTLLEIAKEQGLTPENWIASQILKKQSEEKLLSEQIGDLIGAIDSQTEPYHQFKKTDFGEQIATKLSKQGLQRP</sequence>
<dbReference type="EMBL" id="CZCU02000134">
    <property type="protein sequence ID" value="VXD17242.1"/>
    <property type="molecule type" value="Genomic_DNA"/>
</dbReference>
<comment type="caution">
    <text evidence="1">The sequence shown here is derived from an EMBL/GenBank/DDBJ whole genome shotgun (WGS) entry which is preliminary data.</text>
</comment>
<name>A0A7Z9DXP1_9CYAN</name>
<gene>
    <name evidence="1" type="ORF">PL8927_590010</name>
</gene>